<evidence type="ECO:0000313" key="2">
    <source>
        <dbReference type="Proteomes" id="UP001418222"/>
    </source>
</evidence>
<reference evidence="1 2" key="1">
    <citation type="journal article" date="2022" name="Nat. Plants">
        <title>Genomes of leafy and leafless Platanthera orchids illuminate the evolution of mycoheterotrophy.</title>
        <authorList>
            <person name="Li M.H."/>
            <person name="Liu K.W."/>
            <person name="Li Z."/>
            <person name="Lu H.C."/>
            <person name="Ye Q.L."/>
            <person name="Zhang D."/>
            <person name="Wang J.Y."/>
            <person name="Li Y.F."/>
            <person name="Zhong Z.M."/>
            <person name="Liu X."/>
            <person name="Yu X."/>
            <person name="Liu D.K."/>
            <person name="Tu X.D."/>
            <person name="Liu B."/>
            <person name="Hao Y."/>
            <person name="Liao X.Y."/>
            <person name="Jiang Y.T."/>
            <person name="Sun W.H."/>
            <person name="Chen J."/>
            <person name="Chen Y.Q."/>
            <person name="Ai Y."/>
            <person name="Zhai J.W."/>
            <person name="Wu S.S."/>
            <person name="Zhou Z."/>
            <person name="Hsiao Y.Y."/>
            <person name="Wu W.L."/>
            <person name="Chen Y.Y."/>
            <person name="Lin Y.F."/>
            <person name="Hsu J.L."/>
            <person name="Li C.Y."/>
            <person name="Wang Z.W."/>
            <person name="Zhao X."/>
            <person name="Zhong W.Y."/>
            <person name="Ma X.K."/>
            <person name="Ma L."/>
            <person name="Huang J."/>
            <person name="Chen G.Z."/>
            <person name="Huang M.Z."/>
            <person name="Huang L."/>
            <person name="Peng D.H."/>
            <person name="Luo Y.B."/>
            <person name="Zou S.Q."/>
            <person name="Chen S.P."/>
            <person name="Lan S."/>
            <person name="Tsai W.C."/>
            <person name="Van de Peer Y."/>
            <person name="Liu Z.J."/>
        </authorList>
    </citation>
    <scope>NUCLEOTIDE SEQUENCE [LARGE SCALE GENOMIC DNA]</scope>
    <source>
        <strain evidence="1">Lor287</strain>
    </source>
</reference>
<dbReference type="Proteomes" id="UP001418222">
    <property type="component" value="Unassembled WGS sequence"/>
</dbReference>
<gene>
    <name evidence="1" type="ORF">KSP39_PZI001870</name>
</gene>
<comment type="caution">
    <text evidence="1">The sequence shown here is derived from an EMBL/GenBank/DDBJ whole genome shotgun (WGS) entry which is preliminary data.</text>
</comment>
<dbReference type="AlphaFoldDB" id="A0AAP0BYK0"/>
<protein>
    <submittedName>
        <fullName evidence="1">Uncharacterized protein</fullName>
    </submittedName>
</protein>
<accession>A0AAP0BYK0</accession>
<organism evidence="1 2">
    <name type="scientific">Platanthera zijinensis</name>
    <dbReference type="NCBI Taxonomy" id="2320716"/>
    <lineage>
        <taxon>Eukaryota</taxon>
        <taxon>Viridiplantae</taxon>
        <taxon>Streptophyta</taxon>
        <taxon>Embryophyta</taxon>
        <taxon>Tracheophyta</taxon>
        <taxon>Spermatophyta</taxon>
        <taxon>Magnoliopsida</taxon>
        <taxon>Liliopsida</taxon>
        <taxon>Asparagales</taxon>
        <taxon>Orchidaceae</taxon>
        <taxon>Orchidoideae</taxon>
        <taxon>Orchideae</taxon>
        <taxon>Orchidinae</taxon>
        <taxon>Platanthera</taxon>
    </lineage>
</organism>
<proteinExistence type="predicted"/>
<keyword evidence="2" id="KW-1185">Reference proteome</keyword>
<dbReference type="EMBL" id="JBBWWQ010000002">
    <property type="protein sequence ID" value="KAK8954674.1"/>
    <property type="molecule type" value="Genomic_DNA"/>
</dbReference>
<sequence>MGRFREMSAKVQKKIRFLCLLELVKRPSRKNLDRGEQLVHRIRHHLLSRGILRQGGMVPSRKSMKVDVILDERNYKAWSVVVALRLGKVAL</sequence>
<name>A0AAP0BYK0_9ASPA</name>
<evidence type="ECO:0000313" key="1">
    <source>
        <dbReference type="EMBL" id="KAK8954674.1"/>
    </source>
</evidence>